<evidence type="ECO:0000313" key="1">
    <source>
        <dbReference type="EMBL" id="PWG80674.1"/>
    </source>
</evidence>
<dbReference type="AlphaFoldDB" id="A0A2U2PHE5"/>
<keyword evidence="2" id="KW-1185">Reference proteome</keyword>
<reference evidence="1 2" key="1">
    <citation type="submission" date="2018-04" db="EMBL/GenBank/DDBJ databases">
        <title>Pedobacter chongqingensis sp. nov., isolated from a rottenly hemp rope.</title>
        <authorList>
            <person name="Cai Y."/>
        </authorList>
    </citation>
    <scope>NUCLEOTIDE SEQUENCE [LARGE SCALE GENOMIC DNA]</scope>
    <source>
        <strain evidence="1 2">FJ4-8</strain>
    </source>
</reference>
<gene>
    <name evidence="1" type="ORF">DDR33_11685</name>
</gene>
<dbReference type="Proteomes" id="UP000245647">
    <property type="component" value="Unassembled WGS sequence"/>
</dbReference>
<accession>A0A2U2PHE5</accession>
<dbReference type="OrthoDB" id="771258at2"/>
<dbReference type="RefSeq" id="WP_109415960.1">
    <property type="nucleotide sequence ID" value="NZ_QEAS01000008.1"/>
</dbReference>
<proteinExistence type="predicted"/>
<evidence type="ECO:0000313" key="2">
    <source>
        <dbReference type="Proteomes" id="UP000245647"/>
    </source>
</evidence>
<sequence length="85" mass="9581">MKVTIEVDSKNDFEKLTALLKSLDINSIKVISTEDSFSAVPVKKGDKRIDPEGLFGIWANNPRSLEDIRKGVSNVRISHRVDRKN</sequence>
<dbReference type="EMBL" id="QEAS01000008">
    <property type="protein sequence ID" value="PWG80674.1"/>
    <property type="molecule type" value="Genomic_DNA"/>
</dbReference>
<comment type="caution">
    <text evidence="1">The sequence shown here is derived from an EMBL/GenBank/DDBJ whole genome shotgun (WGS) entry which is preliminary data.</text>
</comment>
<protein>
    <submittedName>
        <fullName evidence="1">Uncharacterized protein</fullName>
    </submittedName>
</protein>
<name>A0A2U2PHE5_9SPHI</name>
<organism evidence="1 2">
    <name type="scientific">Pararcticibacter amylolyticus</name>
    <dbReference type="NCBI Taxonomy" id="2173175"/>
    <lineage>
        <taxon>Bacteria</taxon>
        <taxon>Pseudomonadati</taxon>
        <taxon>Bacteroidota</taxon>
        <taxon>Sphingobacteriia</taxon>
        <taxon>Sphingobacteriales</taxon>
        <taxon>Sphingobacteriaceae</taxon>
        <taxon>Pararcticibacter</taxon>
    </lineage>
</organism>